<proteinExistence type="predicted"/>
<protein>
    <submittedName>
        <fullName evidence="2">Uncharacterized protein</fullName>
    </submittedName>
</protein>
<dbReference type="InterPro" id="IPR010604">
    <property type="entry name" value="Plant_AUG7"/>
</dbReference>
<evidence type="ECO:0000313" key="3">
    <source>
        <dbReference type="Proteomes" id="UP001386955"/>
    </source>
</evidence>
<gene>
    <name evidence="2" type="ORF">VNO78_21647</name>
</gene>
<feature type="region of interest" description="Disordered" evidence="1">
    <location>
        <begin position="74"/>
        <end position="117"/>
    </location>
</feature>
<dbReference type="GO" id="GO:0051011">
    <property type="term" value="F:microtubule minus-end binding"/>
    <property type="evidence" value="ECO:0007669"/>
    <property type="project" value="InterPro"/>
</dbReference>
<dbReference type="EMBL" id="JAYMYS010000005">
    <property type="protein sequence ID" value="KAK7393160.1"/>
    <property type="molecule type" value="Genomic_DNA"/>
</dbReference>
<evidence type="ECO:0000313" key="2">
    <source>
        <dbReference type="EMBL" id="KAK7393160.1"/>
    </source>
</evidence>
<keyword evidence="3" id="KW-1185">Reference proteome</keyword>
<reference evidence="2 3" key="1">
    <citation type="submission" date="2024-01" db="EMBL/GenBank/DDBJ databases">
        <title>The genomes of 5 underutilized Papilionoideae crops provide insights into root nodulation and disease resistanc.</title>
        <authorList>
            <person name="Jiang F."/>
        </authorList>
    </citation>
    <scope>NUCLEOTIDE SEQUENCE [LARGE SCALE GENOMIC DNA]</scope>
    <source>
        <strain evidence="2">DUOXIRENSHENG_FW03</strain>
        <tissue evidence="2">Leaves</tissue>
    </source>
</reference>
<organism evidence="2 3">
    <name type="scientific">Psophocarpus tetragonolobus</name>
    <name type="common">Winged bean</name>
    <name type="synonym">Dolichos tetragonolobus</name>
    <dbReference type="NCBI Taxonomy" id="3891"/>
    <lineage>
        <taxon>Eukaryota</taxon>
        <taxon>Viridiplantae</taxon>
        <taxon>Streptophyta</taxon>
        <taxon>Embryophyta</taxon>
        <taxon>Tracheophyta</taxon>
        <taxon>Spermatophyta</taxon>
        <taxon>Magnoliopsida</taxon>
        <taxon>eudicotyledons</taxon>
        <taxon>Gunneridae</taxon>
        <taxon>Pentapetalae</taxon>
        <taxon>rosids</taxon>
        <taxon>fabids</taxon>
        <taxon>Fabales</taxon>
        <taxon>Fabaceae</taxon>
        <taxon>Papilionoideae</taxon>
        <taxon>50 kb inversion clade</taxon>
        <taxon>NPAAA clade</taxon>
        <taxon>indigoferoid/millettioid clade</taxon>
        <taxon>Phaseoleae</taxon>
        <taxon>Psophocarpus</taxon>
    </lineage>
</organism>
<evidence type="ECO:0000256" key="1">
    <source>
        <dbReference type="SAM" id="MobiDB-lite"/>
    </source>
</evidence>
<accession>A0AAN9XI87</accession>
<name>A0AAN9XI87_PSOTE</name>
<sequence>MTIIRICFRDLLCYVILKHLNIQIPHSQTRFGSAISSCSNITSHDLQFAHLAEIATFLGITTTVDIEAILEEENFMEEEEDFIEVDDDDDEDENDDEEEEEDGDEEEEDENFIDDED</sequence>
<dbReference type="Pfam" id="PF06694">
    <property type="entry name" value="Plant_NMP1"/>
    <property type="match status" value="1"/>
</dbReference>
<dbReference type="AlphaFoldDB" id="A0AAN9XI87"/>
<comment type="caution">
    <text evidence="2">The sequence shown here is derived from an EMBL/GenBank/DDBJ whole genome shotgun (WGS) entry which is preliminary data.</text>
</comment>
<dbReference type="Proteomes" id="UP001386955">
    <property type="component" value="Unassembled WGS sequence"/>
</dbReference>